<dbReference type="Gene3D" id="3.40.630.30">
    <property type="match status" value="1"/>
</dbReference>
<dbReference type="AlphaFoldDB" id="A0A6N6VVR1"/>
<comment type="caution">
    <text evidence="3">The sequence shown here is derived from an EMBL/GenBank/DDBJ whole genome shotgun (WGS) entry which is preliminary data.</text>
</comment>
<accession>A0A6N6VVR1</accession>
<dbReference type="CDD" id="cd04301">
    <property type="entry name" value="NAT_SF"/>
    <property type="match status" value="1"/>
</dbReference>
<dbReference type="InterPro" id="IPR016181">
    <property type="entry name" value="Acyl_CoA_acyltransferase"/>
</dbReference>
<dbReference type="Proteomes" id="UP000437748">
    <property type="component" value="Unassembled WGS sequence"/>
</dbReference>
<dbReference type="InterPro" id="IPR000182">
    <property type="entry name" value="GNAT_dom"/>
</dbReference>
<evidence type="ECO:0000313" key="4">
    <source>
        <dbReference type="Proteomes" id="UP000437748"/>
    </source>
</evidence>
<dbReference type="PROSITE" id="PS51186">
    <property type="entry name" value="GNAT"/>
    <property type="match status" value="1"/>
</dbReference>
<proteinExistence type="predicted"/>
<reference evidence="3 4" key="1">
    <citation type="submission" date="2019-10" db="EMBL/GenBank/DDBJ databases">
        <title>New species of Slilvanegrellaceae.</title>
        <authorList>
            <person name="Pitt A."/>
            <person name="Hahn M.W."/>
        </authorList>
    </citation>
    <scope>NUCLEOTIDE SEQUENCE [LARGE SCALE GENOMIC DNA]</scope>
    <source>
        <strain evidence="3 4">SP-Ram-0.45-NSY-1</strain>
    </source>
</reference>
<evidence type="ECO:0000259" key="2">
    <source>
        <dbReference type="PROSITE" id="PS51186"/>
    </source>
</evidence>
<dbReference type="PANTHER" id="PTHR13947">
    <property type="entry name" value="GNAT FAMILY N-ACETYLTRANSFERASE"/>
    <property type="match status" value="1"/>
</dbReference>
<evidence type="ECO:0000256" key="1">
    <source>
        <dbReference type="ARBA" id="ARBA00022679"/>
    </source>
</evidence>
<dbReference type="InterPro" id="IPR050769">
    <property type="entry name" value="NAT_camello-type"/>
</dbReference>
<keyword evidence="1 3" id="KW-0808">Transferase</keyword>
<name>A0A6N6VVR1_9BACT</name>
<organism evidence="3 4">
    <name type="scientific">Silvanigrella paludirubra</name>
    <dbReference type="NCBI Taxonomy" id="2499159"/>
    <lineage>
        <taxon>Bacteria</taxon>
        <taxon>Pseudomonadati</taxon>
        <taxon>Bdellovibrionota</taxon>
        <taxon>Oligoflexia</taxon>
        <taxon>Silvanigrellales</taxon>
        <taxon>Silvanigrellaceae</taxon>
        <taxon>Silvanigrella</taxon>
    </lineage>
</organism>
<dbReference type="EMBL" id="WFLM01000004">
    <property type="protein sequence ID" value="KAB8037557.1"/>
    <property type="molecule type" value="Genomic_DNA"/>
</dbReference>
<protein>
    <submittedName>
        <fullName evidence="3">GNAT family N-acetyltransferase</fullName>
    </submittedName>
</protein>
<keyword evidence="4" id="KW-1185">Reference proteome</keyword>
<gene>
    <name evidence="3" type="ORF">GCL60_10290</name>
</gene>
<sequence>MQMNYKTTNNLDYEINFLEKKDLFLITSLCKQLGFEGSLQDLENRFHDLSCFSNHQVRVAKQKSNENIIGFIHFFEAPYLLTCKTLEIGGLVVENKFRRFGIGKILMQEAEKWAMLKGCKSVLLATQIMRTDAQAFYEQIGYQKEFQTFFLRKYFDHI</sequence>
<dbReference type="RefSeq" id="WP_153420639.1">
    <property type="nucleotide sequence ID" value="NZ_WFLM01000004.1"/>
</dbReference>
<dbReference type="GO" id="GO:0008080">
    <property type="term" value="F:N-acetyltransferase activity"/>
    <property type="evidence" value="ECO:0007669"/>
    <property type="project" value="InterPro"/>
</dbReference>
<evidence type="ECO:0000313" key="3">
    <source>
        <dbReference type="EMBL" id="KAB8037557.1"/>
    </source>
</evidence>
<dbReference type="Pfam" id="PF00583">
    <property type="entry name" value="Acetyltransf_1"/>
    <property type="match status" value="1"/>
</dbReference>
<feature type="domain" description="N-acetyltransferase" evidence="2">
    <location>
        <begin position="13"/>
        <end position="158"/>
    </location>
</feature>
<dbReference type="SUPFAM" id="SSF55729">
    <property type="entry name" value="Acyl-CoA N-acyltransferases (Nat)"/>
    <property type="match status" value="1"/>
</dbReference>
<dbReference type="OrthoDB" id="9789603at2"/>
<dbReference type="PANTHER" id="PTHR13947:SF37">
    <property type="entry name" value="LD18367P"/>
    <property type="match status" value="1"/>
</dbReference>